<feature type="region of interest" description="Disordered" evidence="1">
    <location>
        <begin position="1"/>
        <end position="53"/>
    </location>
</feature>
<keyword evidence="5" id="KW-1185">Reference proteome</keyword>
<dbReference type="STRING" id="29170.A0A368GP37"/>
<feature type="domain" description="Tyrosine-protein phosphatase" evidence="2">
    <location>
        <begin position="77"/>
        <end position="327"/>
    </location>
</feature>
<evidence type="ECO:0000256" key="1">
    <source>
        <dbReference type="SAM" id="MobiDB-lite"/>
    </source>
</evidence>
<accession>A0A368GP37</accession>
<evidence type="ECO:0000313" key="4">
    <source>
        <dbReference type="EMBL" id="RCN46094.1"/>
    </source>
</evidence>
<dbReference type="InterPro" id="IPR000242">
    <property type="entry name" value="PTP_cat"/>
</dbReference>
<dbReference type="Proteomes" id="UP000252519">
    <property type="component" value="Unassembled WGS sequence"/>
</dbReference>
<reference evidence="4 5" key="1">
    <citation type="submission" date="2014-10" db="EMBL/GenBank/DDBJ databases">
        <title>Draft genome of the hookworm Ancylostoma caninum.</title>
        <authorList>
            <person name="Mitreva M."/>
        </authorList>
    </citation>
    <scope>NUCLEOTIDE SEQUENCE [LARGE SCALE GENOMIC DNA]</scope>
    <source>
        <strain evidence="4 5">Baltimore</strain>
    </source>
</reference>
<organism evidence="4 5">
    <name type="scientific">Ancylostoma caninum</name>
    <name type="common">Dog hookworm</name>
    <dbReference type="NCBI Taxonomy" id="29170"/>
    <lineage>
        <taxon>Eukaryota</taxon>
        <taxon>Metazoa</taxon>
        <taxon>Ecdysozoa</taxon>
        <taxon>Nematoda</taxon>
        <taxon>Chromadorea</taxon>
        <taxon>Rhabditida</taxon>
        <taxon>Rhabditina</taxon>
        <taxon>Rhabditomorpha</taxon>
        <taxon>Strongyloidea</taxon>
        <taxon>Ancylostomatidae</taxon>
        <taxon>Ancylostomatinae</taxon>
        <taxon>Ancylostoma</taxon>
    </lineage>
</organism>
<comment type="caution">
    <text evidence="4">The sequence shown here is derived from an EMBL/GenBank/DDBJ whole genome shotgun (WGS) entry which is preliminary data.</text>
</comment>
<dbReference type="InterPro" id="IPR029021">
    <property type="entry name" value="Prot-tyrosine_phosphatase-like"/>
</dbReference>
<dbReference type="PROSITE" id="PS00383">
    <property type="entry name" value="TYR_PHOSPHATASE_1"/>
    <property type="match status" value="1"/>
</dbReference>
<evidence type="ECO:0000313" key="5">
    <source>
        <dbReference type="Proteomes" id="UP000252519"/>
    </source>
</evidence>
<name>A0A368GP37_ANCCA</name>
<dbReference type="CDD" id="cd00047">
    <property type="entry name" value="PTPc"/>
    <property type="match status" value="1"/>
</dbReference>
<gene>
    <name evidence="4" type="ORF">ANCCAN_07866</name>
</gene>
<dbReference type="EMBL" id="JOJR01000086">
    <property type="protein sequence ID" value="RCN46094.1"/>
    <property type="molecule type" value="Genomic_DNA"/>
</dbReference>
<dbReference type="Gene3D" id="3.90.190.10">
    <property type="entry name" value="Protein tyrosine phosphatase superfamily"/>
    <property type="match status" value="1"/>
</dbReference>
<evidence type="ECO:0000259" key="3">
    <source>
        <dbReference type="PROSITE" id="PS50056"/>
    </source>
</evidence>
<protein>
    <submittedName>
        <fullName evidence="4">Protein-tyrosine phosphatase</fullName>
    </submittedName>
</protein>
<dbReference type="InterPro" id="IPR000387">
    <property type="entry name" value="Tyr_Pase_dom"/>
</dbReference>
<feature type="compositionally biased region" description="Basic and acidic residues" evidence="1">
    <location>
        <begin position="21"/>
        <end position="49"/>
    </location>
</feature>
<sequence length="352" mass="40637">MCDGVYVSSGFSSKRRGSRWPSRERPTRRPSQEKLSREGTHEEENKQSRGVELPTDAQRAAFERFAREVFAMGIDGLLREFKDCLRPYVASPYKREAFDLHMDKNRYRDVTCNDYTRVVLNDGKGSDYIHANYIKGAPLVCNFICTQGPLPETIIDFWRMVWMEKVSHIIMLCGVKEGGKVKCEQYWPDENGEKMTLEDFLIKTMKVNNSDPHVTRTTIQLQQGSERHYLKHHRWKTWPDRNVPKSLLAVFRILHQVRNSKSPIVVHCSAGIGRTGSLVAIEMGLQCLLAGTTLDLLKICKRLRDQRMHSVQVEIQYVYVAEALCEYGRAMKYIENQRLLNVRAPFVSNSST</sequence>
<dbReference type="SUPFAM" id="SSF52799">
    <property type="entry name" value="(Phosphotyrosine protein) phosphatases II"/>
    <property type="match status" value="1"/>
</dbReference>
<proteinExistence type="predicted"/>
<feature type="domain" description="Tyrosine specific protein phosphatases" evidence="3">
    <location>
        <begin position="245"/>
        <end position="318"/>
    </location>
</feature>
<dbReference type="PANTHER" id="PTHR46163">
    <property type="entry name" value="TYROSINE-PROTEIN PHOSPHATASE-RELATED"/>
    <property type="match status" value="1"/>
</dbReference>
<dbReference type="SMART" id="SM00194">
    <property type="entry name" value="PTPc"/>
    <property type="match status" value="1"/>
</dbReference>
<dbReference type="Pfam" id="PF00102">
    <property type="entry name" value="Y_phosphatase"/>
    <property type="match status" value="1"/>
</dbReference>
<dbReference type="PRINTS" id="PR00700">
    <property type="entry name" value="PRTYPHPHTASE"/>
</dbReference>
<dbReference type="OrthoDB" id="10253954at2759"/>
<dbReference type="PROSITE" id="PS50055">
    <property type="entry name" value="TYR_PHOSPHATASE_PTP"/>
    <property type="match status" value="1"/>
</dbReference>
<dbReference type="GO" id="GO:0004725">
    <property type="term" value="F:protein tyrosine phosphatase activity"/>
    <property type="evidence" value="ECO:0007669"/>
    <property type="project" value="InterPro"/>
</dbReference>
<dbReference type="PROSITE" id="PS50056">
    <property type="entry name" value="TYR_PHOSPHATASE_2"/>
    <property type="match status" value="1"/>
</dbReference>
<dbReference type="InterPro" id="IPR003595">
    <property type="entry name" value="Tyr_Pase_cat"/>
</dbReference>
<dbReference type="InterPro" id="IPR052782">
    <property type="entry name" value="Oocyte-zygote_transition_reg"/>
</dbReference>
<dbReference type="SMART" id="SM00404">
    <property type="entry name" value="PTPc_motif"/>
    <property type="match status" value="1"/>
</dbReference>
<evidence type="ECO:0000259" key="2">
    <source>
        <dbReference type="PROSITE" id="PS50055"/>
    </source>
</evidence>
<dbReference type="AlphaFoldDB" id="A0A368GP37"/>
<dbReference type="InterPro" id="IPR016130">
    <property type="entry name" value="Tyr_Pase_AS"/>
</dbReference>